<dbReference type="InterPro" id="IPR032466">
    <property type="entry name" value="Metal_Hydrolase"/>
</dbReference>
<organism evidence="2 3">
    <name type="scientific">Nocardiopsis changdeensis</name>
    <dbReference type="NCBI Taxonomy" id="2831969"/>
    <lineage>
        <taxon>Bacteria</taxon>
        <taxon>Bacillati</taxon>
        <taxon>Actinomycetota</taxon>
        <taxon>Actinomycetes</taxon>
        <taxon>Streptosporangiales</taxon>
        <taxon>Nocardiopsidaceae</taxon>
        <taxon>Nocardiopsis</taxon>
    </lineage>
</organism>
<protein>
    <submittedName>
        <fullName evidence="2">Amidohydrolase</fullName>
    </submittedName>
</protein>
<dbReference type="SUPFAM" id="SSF51338">
    <property type="entry name" value="Composite domain of metallo-dependent hydrolases"/>
    <property type="match status" value="1"/>
</dbReference>
<proteinExistence type="predicted"/>
<dbReference type="Pfam" id="PF07969">
    <property type="entry name" value="Amidohydro_3"/>
    <property type="match status" value="1"/>
</dbReference>
<reference evidence="2 3" key="1">
    <citation type="submission" date="2021-05" db="EMBL/GenBank/DDBJ databases">
        <title>Direct Submission.</title>
        <authorList>
            <person name="Li K."/>
            <person name="Gao J."/>
        </authorList>
    </citation>
    <scope>NUCLEOTIDE SEQUENCE [LARGE SCALE GENOMIC DNA]</scope>
    <source>
        <strain evidence="2 3">Mg02</strain>
    </source>
</reference>
<dbReference type="InterPro" id="IPR033932">
    <property type="entry name" value="YtcJ-like"/>
</dbReference>
<dbReference type="Proteomes" id="UP000676079">
    <property type="component" value="Chromosome"/>
</dbReference>
<evidence type="ECO:0000313" key="3">
    <source>
        <dbReference type="Proteomes" id="UP000676079"/>
    </source>
</evidence>
<dbReference type="Gene3D" id="3.10.310.70">
    <property type="match status" value="1"/>
</dbReference>
<dbReference type="InterPro" id="IPR011059">
    <property type="entry name" value="Metal-dep_hydrolase_composite"/>
</dbReference>
<dbReference type="Gene3D" id="3.20.20.140">
    <property type="entry name" value="Metal-dependent hydrolases"/>
    <property type="match status" value="1"/>
</dbReference>
<keyword evidence="3" id="KW-1185">Reference proteome</keyword>
<accession>A0ABX8BX67</accession>
<dbReference type="PANTHER" id="PTHR22642">
    <property type="entry name" value="IMIDAZOLONEPROPIONASE"/>
    <property type="match status" value="1"/>
</dbReference>
<sequence length="539" mass="55885">MRDGVLFSGGRLLEATALAVRDGRIAAVGTEEEARAAAGPGAAVVDAAGGLVTPGFADAHVHACFGGVEAARCDLTGAATARDCLDAIRAYADAHPDTPGGWVLGGGWGMALFSGGTPTRDLLDAVVPDRPVFVINADHHGAWANSRALALAGVGADTPDPADGRIERDADGAPSGTLHEGAMDLVGRVVPPTTAAECEAGVLTAQEYLLSLGVTAWHEAIVGEYAGYPDIAPAYAALASAGSLRARVTGAVWVPRGLAPDGVDDFVAALRARRDGPGLRLDTAKIMVDGVAENRTAALHDPYLSPCACGGPERGLAYFGQDLLDALVPALNAAGIAAHFHAIGDRAVTMALDAVRRVAPGHRARVRNHLAHLQVVDPRDVPRFRELGVTVNMQALWACVEEQMTGLTLPLLGPERARWQYPFGSLAADGADLAMGSDWPVSTPDPWQAVHVAVNRRSPGDTVSPPLEAGEALPLALALEAYTAGSHRLLGFADSGLLEAGRAADLCVADRNPFSGRPEDVHLTRNRLTVLDGRIVHGG</sequence>
<dbReference type="InterPro" id="IPR013108">
    <property type="entry name" value="Amidohydro_3"/>
</dbReference>
<dbReference type="EMBL" id="CP074133">
    <property type="protein sequence ID" value="QUX25799.1"/>
    <property type="molecule type" value="Genomic_DNA"/>
</dbReference>
<feature type="domain" description="Amidohydrolase 3" evidence="1">
    <location>
        <begin position="44"/>
        <end position="537"/>
    </location>
</feature>
<evidence type="ECO:0000313" key="2">
    <source>
        <dbReference type="EMBL" id="QUX25799.1"/>
    </source>
</evidence>
<dbReference type="PANTHER" id="PTHR22642:SF2">
    <property type="entry name" value="PROTEIN LONG AFTER FAR-RED 3"/>
    <property type="match status" value="1"/>
</dbReference>
<evidence type="ECO:0000259" key="1">
    <source>
        <dbReference type="Pfam" id="PF07969"/>
    </source>
</evidence>
<gene>
    <name evidence="2" type="ORF">KGD84_06620</name>
</gene>
<dbReference type="CDD" id="cd01300">
    <property type="entry name" value="YtcJ_like"/>
    <property type="match status" value="1"/>
</dbReference>
<dbReference type="SUPFAM" id="SSF51556">
    <property type="entry name" value="Metallo-dependent hydrolases"/>
    <property type="match status" value="1"/>
</dbReference>
<name>A0ABX8BX67_9ACTN</name>
<dbReference type="Gene3D" id="2.30.40.10">
    <property type="entry name" value="Urease, subunit C, domain 1"/>
    <property type="match status" value="1"/>
</dbReference>